<dbReference type="NCBIfam" id="TIGR00229">
    <property type="entry name" value="sensory_box"/>
    <property type="match status" value="1"/>
</dbReference>
<dbReference type="AlphaFoldDB" id="A0A929KV45"/>
<dbReference type="SMART" id="SM00091">
    <property type="entry name" value="PAS"/>
    <property type="match status" value="1"/>
</dbReference>
<dbReference type="InterPro" id="IPR036097">
    <property type="entry name" value="HisK_dim/P_sf"/>
</dbReference>
<dbReference type="PANTHER" id="PTHR43304">
    <property type="entry name" value="PHYTOCHROME-LIKE PROTEIN CPH1"/>
    <property type="match status" value="1"/>
</dbReference>
<evidence type="ECO:0000256" key="1">
    <source>
        <dbReference type="ARBA" id="ARBA00000085"/>
    </source>
</evidence>
<evidence type="ECO:0000313" key="8">
    <source>
        <dbReference type="EMBL" id="MBE9662154.1"/>
    </source>
</evidence>
<dbReference type="Gene3D" id="3.30.565.10">
    <property type="entry name" value="Histidine kinase-like ATPase, C-terminal domain"/>
    <property type="match status" value="1"/>
</dbReference>
<dbReference type="EC" id="2.7.13.3" evidence="2"/>
<keyword evidence="5" id="KW-0418">Kinase</keyword>
<dbReference type="SUPFAM" id="SSF55785">
    <property type="entry name" value="PYP-like sensor domain (PAS domain)"/>
    <property type="match status" value="1"/>
</dbReference>
<evidence type="ECO:0000259" key="6">
    <source>
        <dbReference type="PROSITE" id="PS50109"/>
    </source>
</evidence>
<protein>
    <recommendedName>
        <fullName evidence="2">histidine kinase</fullName>
        <ecNumber evidence="2">2.7.13.3</ecNumber>
    </recommendedName>
</protein>
<dbReference type="Pfam" id="PF02518">
    <property type="entry name" value="HATPase_c"/>
    <property type="match status" value="1"/>
</dbReference>
<evidence type="ECO:0000256" key="2">
    <source>
        <dbReference type="ARBA" id="ARBA00012438"/>
    </source>
</evidence>
<dbReference type="PROSITE" id="PS50109">
    <property type="entry name" value="HIS_KIN"/>
    <property type="match status" value="1"/>
</dbReference>
<feature type="domain" description="PAS" evidence="7">
    <location>
        <begin position="33"/>
        <end position="69"/>
    </location>
</feature>
<dbReference type="InterPro" id="IPR035965">
    <property type="entry name" value="PAS-like_dom_sf"/>
</dbReference>
<dbReference type="PROSITE" id="PS50112">
    <property type="entry name" value="PAS"/>
    <property type="match status" value="1"/>
</dbReference>
<dbReference type="PANTHER" id="PTHR43304:SF1">
    <property type="entry name" value="PAC DOMAIN-CONTAINING PROTEIN"/>
    <property type="match status" value="1"/>
</dbReference>
<dbReference type="SUPFAM" id="SSF55874">
    <property type="entry name" value="ATPase domain of HSP90 chaperone/DNA topoisomerase II/histidine kinase"/>
    <property type="match status" value="1"/>
</dbReference>
<dbReference type="RefSeq" id="WP_194111343.1">
    <property type="nucleotide sequence ID" value="NZ_JADFFL010000003.1"/>
</dbReference>
<evidence type="ECO:0000259" key="7">
    <source>
        <dbReference type="PROSITE" id="PS50112"/>
    </source>
</evidence>
<dbReference type="SMART" id="SM00387">
    <property type="entry name" value="HATPase_c"/>
    <property type="match status" value="1"/>
</dbReference>
<keyword evidence="9" id="KW-1185">Reference proteome</keyword>
<gene>
    <name evidence="8" type="ORF">IRJ16_09680</name>
</gene>
<organism evidence="8 9">
    <name type="scientific">Mucilaginibacter myungsuensis</name>
    <dbReference type="NCBI Taxonomy" id="649104"/>
    <lineage>
        <taxon>Bacteria</taxon>
        <taxon>Pseudomonadati</taxon>
        <taxon>Bacteroidota</taxon>
        <taxon>Sphingobacteriia</taxon>
        <taxon>Sphingobacteriales</taxon>
        <taxon>Sphingobacteriaceae</taxon>
        <taxon>Mucilaginibacter</taxon>
    </lineage>
</organism>
<dbReference type="InterPro" id="IPR003594">
    <property type="entry name" value="HATPase_dom"/>
</dbReference>
<dbReference type="Gene3D" id="3.30.450.20">
    <property type="entry name" value="PAS domain"/>
    <property type="match status" value="1"/>
</dbReference>
<dbReference type="Proteomes" id="UP000622475">
    <property type="component" value="Unassembled WGS sequence"/>
</dbReference>
<dbReference type="InterPro" id="IPR013655">
    <property type="entry name" value="PAS_fold_3"/>
</dbReference>
<dbReference type="InterPro" id="IPR000014">
    <property type="entry name" value="PAS"/>
</dbReference>
<dbReference type="InterPro" id="IPR036890">
    <property type="entry name" value="HATPase_C_sf"/>
</dbReference>
<evidence type="ECO:0000256" key="4">
    <source>
        <dbReference type="ARBA" id="ARBA00022679"/>
    </source>
</evidence>
<evidence type="ECO:0000256" key="3">
    <source>
        <dbReference type="ARBA" id="ARBA00022553"/>
    </source>
</evidence>
<dbReference type="Gene3D" id="1.10.287.130">
    <property type="match status" value="1"/>
</dbReference>
<dbReference type="CDD" id="cd00130">
    <property type="entry name" value="PAS"/>
    <property type="match status" value="1"/>
</dbReference>
<dbReference type="Pfam" id="PF08447">
    <property type="entry name" value="PAS_3"/>
    <property type="match status" value="1"/>
</dbReference>
<dbReference type="InterPro" id="IPR052162">
    <property type="entry name" value="Sensor_kinase/Photoreceptor"/>
</dbReference>
<dbReference type="GO" id="GO:0000155">
    <property type="term" value="F:phosphorelay sensor kinase activity"/>
    <property type="evidence" value="ECO:0007669"/>
    <property type="project" value="InterPro"/>
</dbReference>
<dbReference type="SUPFAM" id="SSF47384">
    <property type="entry name" value="Homodimeric domain of signal transducing histidine kinase"/>
    <property type="match status" value="1"/>
</dbReference>
<name>A0A929KV45_9SPHI</name>
<evidence type="ECO:0000313" key="9">
    <source>
        <dbReference type="Proteomes" id="UP000622475"/>
    </source>
</evidence>
<comment type="caution">
    <text evidence="8">The sequence shown here is derived from an EMBL/GenBank/DDBJ whole genome shotgun (WGS) entry which is preliminary data.</text>
</comment>
<keyword evidence="3" id="KW-0597">Phosphoprotein</keyword>
<dbReference type="EMBL" id="JADFFL010000003">
    <property type="protein sequence ID" value="MBE9662154.1"/>
    <property type="molecule type" value="Genomic_DNA"/>
</dbReference>
<keyword evidence="4" id="KW-0808">Transferase</keyword>
<accession>A0A929KV45</accession>
<proteinExistence type="predicted"/>
<reference evidence="8" key="1">
    <citation type="submission" date="2020-10" db="EMBL/GenBank/DDBJ databases">
        <title>Mucilaginibacter mali sp. nov., isolated from rhizosphere soil of apple orchard.</title>
        <authorList>
            <person name="Lee J.-S."/>
            <person name="Kim H.S."/>
            <person name="Kim J.-S."/>
        </authorList>
    </citation>
    <scope>NUCLEOTIDE SEQUENCE</scope>
    <source>
        <strain evidence="8">KCTC 22746</strain>
    </source>
</reference>
<dbReference type="InterPro" id="IPR005467">
    <property type="entry name" value="His_kinase_dom"/>
</dbReference>
<sequence>MEEQTRITQFVAGYDLERFFELSADLFCIAGFDGYFKKINPTVSKTLGFTEAELFSRPINSFVHPDDQDVTNVKRDRLRHDTPLLNFENRYVTKSGEIVWLAWTSMPVPDEQLVFAIAKNITYKKKQEEGRNAMLADLTAINHELKQLTYTTSHDLRMPVNNLLAIFGLMNKLKIEDRETLEFIAVLKMAADALKGTLNNYVDALGQKNVLNIETEPVNIAVSLANVMRSLSGLIQSSGAVIDIRFDDFDTVIFNKSYMESILINLLTNAIKYAKPDGSPKINISTRHHDGLKQLVFADEGLGFDMDNVRDKIFGLHQSFHGHADSKGIGLYLVYNHVTGLGGDIAVESEVNKGARFTITFREHL</sequence>
<feature type="domain" description="Histidine kinase" evidence="6">
    <location>
        <begin position="151"/>
        <end position="365"/>
    </location>
</feature>
<evidence type="ECO:0000256" key="5">
    <source>
        <dbReference type="ARBA" id="ARBA00022777"/>
    </source>
</evidence>
<comment type="catalytic activity">
    <reaction evidence="1">
        <text>ATP + protein L-histidine = ADP + protein N-phospho-L-histidine.</text>
        <dbReference type="EC" id="2.7.13.3"/>
    </reaction>
</comment>